<organism evidence="1 2">
    <name type="scientific">Laceyella putida</name>
    <dbReference type="NCBI Taxonomy" id="110101"/>
    <lineage>
        <taxon>Bacteria</taxon>
        <taxon>Bacillati</taxon>
        <taxon>Bacillota</taxon>
        <taxon>Bacilli</taxon>
        <taxon>Bacillales</taxon>
        <taxon>Thermoactinomycetaceae</taxon>
        <taxon>Laceyella</taxon>
    </lineage>
</organism>
<dbReference type="PROSITE" id="PS51365">
    <property type="entry name" value="RENAL_DIPEPTIDASE_2"/>
    <property type="match status" value="1"/>
</dbReference>
<dbReference type="CDD" id="cd01301">
    <property type="entry name" value="rDP_like"/>
    <property type="match status" value="1"/>
</dbReference>
<dbReference type="PANTHER" id="PTHR10443:SF12">
    <property type="entry name" value="DIPEPTIDASE"/>
    <property type="match status" value="1"/>
</dbReference>
<dbReference type="EMBL" id="JBHTBW010000025">
    <property type="protein sequence ID" value="MFC7441521.1"/>
    <property type="molecule type" value="Genomic_DNA"/>
</dbReference>
<reference evidence="2" key="1">
    <citation type="journal article" date="2019" name="Int. J. Syst. Evol. Microbiol.">
        <title>The Global Catalogue of Microorganisms (GCM) 10K type strain sequencing project: providing services to taxonomists for standard genome sequencing and annotation.</title>
        <authorList>
            <consortium name="The Broad Institute Genomics Platform"/>
            <consortium name="The Broad Institute Genome Sequencing Center for Infectious Disease"/>
            <person name="Wu L."/>
            <person name="Ma J."/>
        </authorList>
    </citation>
    <scope>NUCLEOTIDE SEQUENCE [LARGE SCALE GENOMIC DNA]</scope>
    <source>
        <strain evidence="2">CGMCC 1.12942</strain>
    </source>
</reference>
<keyword evidence="2" id="KW-1185">Reference proteome</keyword>
<protein>
    <submittedName>
        <fullName evidence="1">Dipeptidase</fullName>
    </submittedName>
</protein>
<comment type="caution">
    <text evidence="1">The sequence shown here is derived from an EMBL/GenBank/DDBJ whole genome shotgun (WGS) entry which is preliminary data.</text>
</comment>
<sequence length="315" mass="36218">MQWLDGHCDVLSKMWRDPKYRSFYHPQSSLDSSYHHLWEANVVMQVFAVWTPESVPKHHRLSVALKEVDYFYEEIVRDGSRVFLLTEGNQLEECSRDRMGALLLLEGADALQGDLANLRLFYRLGVRQMGLTWNYANDVADGILEERGGGLTCFGRQVIAEMKRLGMILDVSHLSDGGFWEVIEEKELPILASHSNCRVLCPHKRNLEDEQIKALIDRDGLIGMTFVPAFIHKPSVEATIDHLLRHIEHVCTLGGEDHLFFGSDFDGLDSKVSHLESYKHLPHLLEALHKHYADDLIIKWAWKNGSRFYKKHLSS</sequence>
<accession>A0ABW2RKK0</accession>
<evidence type="ECO:0000313" key="2">
    <source>
        <dbReference type="Proteomes" id="UP001596500"/>
    </source>
</evidence>
<dbReference type="Pfam" id="PF01244">
    <property type="entry name" value="Peptidase_M19"/>
    <property type="match status" value="1"/>
</dbReference>
<dbReference type="InterPro" id="IPR008257">
    <property type="entry name" value="Pept_M19"/>
</dbReference>
<gene>
    <name evidence="1" type="ORF">ACFQNG_10190</name>
</gene>
<dbReference type="PANTHER" id="PTHR10443">
    <property type="entry name" value="MICROSOMAL DIPEPTIDASE"/>
    <property type="match status" value="1"/>
</dbReference>
<evidence type="ECO:0000313" key="1">
    <source>
        <dbReference type="EMBL" id="MFC7441521.1"/>
    </source>
</evidence>
<dbReference type="PROSITE" id="PS00869">
    <property type="entry name" value="RENAL_DIPEPTIDASE_1"/>
    <property type="match status" value="1"/>
</dbReference>
<dbReference type="Proteomes" id="UP001596500">
    <property type="component" value="Unassembled WGS sequence"/>
</dbReference>
<dbReference type="SUPFAM" id="SSF51556">
    <property type="entry name" value="Metallo-dependent hydrolases"/>
    <property type="match status" value="1"/>
</dbReference>
<dbReference type="InterPro" id="IPR000180">
    <property type="entry name" value="Dipep_AS"/>
</dbReference>
<name>A0ABW2RKK0_9BACL</name>
<dbReference type="InterPro" id="IPR032466">
    <property type="entry name" value="Metal_Hydrolase"/>
</dbReference>
<proteinExistence type="predicted"/>
<dbReference type="RefSeq" id="WP_379864821.1">
    <property type="nucleotide sequence ID" value="NZ_JBHTBW010000025.1"/>
</dbReference>
<dbReference type="Gene3D" id="3.20.20.140">
    <property type="entry name" value="Metal-dependent hydrolases"/>
    <property type="match status" value="1"/>
</dbReference>